<feature type="region of interest" description="Disordered" evidence="1">
    <location>
        <begin position="593"/>
        <end position="619"/>
    </location>
</feature>
<reference evidence="2" key="1">
    <citation type="journal article" date="2019" name="MBio">
        <title>Virus Genomes from Deep Sea Sediments Expand the Ocean Megavirome and Support Independent Origins of Viral Gigantism.</title>
        <authorList>
            <person name="Backstrom D."/>
            <person name="Yutin N."/>
            <person name="Jorgensen S.L."/>
            <person name="Dharamshi J."/>
            <person name="Homa F."/>
            <person name="Zaremba-Niedwiedzka K."/>
            <person name="Spang A."/>
            <person name="Wolf Y.I."/>
            <person name="Koonin E.V."/>
            <person name="Ettema T.J."/>
        </authorList>
    </citation>
    <scope>NUCLEOTIDE SEQUENCE</scope>
</reference>
<name>A0A481Z863_9VIRU</name>
<gene>
    <name evidence="2" type="ORF">LCPAC202_02940</name>
</gene>
<accession>A0A481Z863</accession>
<evidence type="ECO:0008006" key="3">
    <source>
        <dbReference type="Google" id="ProtNLM"/>
    </source>
</evidence>
<sequence>MNSIPSASPESDIDIFKRAMTVVTVFDSFTRIPVSLYHQTSLCIIRSNIDIDIESDLGTKILPSEIRKELKEWKAIFPWTLFIKNSEPFKIPLFLKMAREVIKSAKDKQLKEINGTLISDFYDTANLGRNNLFPRLRHVSKFNFVRYVGLSIKYISVIPIIKKLKFRVSGADSLPAFKTLRKACQTGSYPLVLYWTNIISLNLGALNKRPYQELILQEVLIAYFKSDTGKQLKLICQLLEVTYSLDIIKNQMMVAAKQDNLKIIESICLQRGNFISPLTKHNSWGIKHVSLAACKNVFEQGERLTFENTNTGNTNDINLYSYVSVAACRAGSLSVIKHIIPASPNTWKYNNIYACSVAESGKMPALEYFLQRKHVIAPMIHGAITTANIGSFGFLFLVMAKEPSNIKGLAGTFANRIAKTFDPYKINLNYYIILRYLTIIKLNLRMKVESELKAAAILRDTQLIEYIKFRIRSWTKPPSQSDEVFSERKGFEDFEELDKKIGFNIGQSWVDQFNSVDAIRRAAFEMLLESVYYTKIGITRLVQARVNGLPLINLKWALGRSIEMGNMEIEKAIRLELNPPPLILTKSIHPRKRSISSIKTEGKKSIPNGQPKKKIKLPL</sequence>
<protein>
    <recommendedName>
        <fullName evidence="3">Ankyrin repeat protein</fullName>
    </recommendedName>
</protein>
<proteinExistence type="predicted"/>
<evidence type="ECO:0000313" key="2">
    <source>
        <dbReference type="EMBL" id="QBK91320.1"/>
    </source>
</evidence>
<organism evidence="2">
    <name type="scientific">Pithovirus LCPAC202</name>
    <dbReference type="NCBI Taxonomy" id="2506592"/>
    <lineage>
        <taxon>Viruses</taxon>
        <taxon>Pithoviruses</taxon>
    </lineage>
</organism>
<evidence type="ECO:0000256" key="1">
    <source>
        <dbReference type="SAM" id="MobiDB-lite"/>
    </source>
</evidence>
<dbReference type="EMBL" id="MK500525">
    <property type="protein sequence ID" value="QBK91320.1"/>
    <property type="molecule type" value="Genomic_DNA"/>
</dbReference>